<dbReference type="Pfam" id="PF20113">
    <property type="entry name" value="DUF6503"/>
    <property type="match status" value="1"/>
</dbReference>
<dbReference type="InterPro" id="IPR045444">
    <property type="entry name" value="DUF6503"/>
</dbReference>
<gene>
    <name evidence="1" type="ORF">OO013_19855</name>
</gene>
<sequence>MKNTIFVIIISLAIFSCNDNNNNNNDAEEDLIKEKLVDNEITTLRDSIEAVYNKDIFDNAGHLTFDLNLSFGGNERFNGQISQTPSCDVVEITYKDGEKAVFKNGDFYISNDSMNAKSSRFDVLTWSYFYMLPYKLNDEGVIWEKIGMKKMDGKEYRVSKMTFKPGTGDAPDDWYYVYIDPETMLINAAAYIVTYGSKNTAKAEEDPHVIIYNDFDNSAKLPYAKSWVFRTWKDFEFGDKLGEARVSNVKMKEIPLAPAVDNMIKINK</sequence>
<comment type="caution">
    <text evidence="1">The sequence shown here is derived from an EMBL/GenBank/DDBJ whole genome shotgun (WGS) entry which is preliminary data.</text>
</comment>
<name>A0ABT3RWK9_9BACT</name>
<organism evidence="1 2">
    <name type="scientific">Mangrovivirga halotolerans</name>
    <dbReference type="NCBI Taxonomy" id="2993936"/>
    <lineage>
        <taxon>Bacteria</taxon>
        <taxon>Pseudomonadati</taxon>
        <taxon>Bacteroidota</taxon>
        <taxon>Cytophagia</taxon>
        <taxon>Cytophagales</taxon>
        <taxon>Mangrovivirgaceae</taxon>
        <taxon>Mangrovivirga</taxon>
    </lineage>
</organism>
<dbReference type="Proteomes" id="UP001209885">
    <property type="component" value="Unassembled WGS sequence"/>
</dbReference>
<evidence type="ECO:0000313" key="2">
    <source>
        <dbReference type="Proteomes" id="UP001209885"/>
    </source>
</evidence>
<proteinExistence type="predicted"/>
<dbReference type="RefSeq" id="WP_266058857.1">
    <property type="nucleotide sequence ID" value="NZ_JAPFQN010000015.1"/>
</dbReference>
<accession>A0ABT3RWK9</accession>
<dbReference type="PROSITE" id="PS51257">
    <property type="entry name" value="PROKAR_LIPOPROTEIN"/>
    <property type="match status" value="1"/>
</dbReference>
<evidence type="ECO:0008006" key="3">
    <source>
        <dbReference type="Google" id="ProtNLM"/>
    </source>
</evidence>
<reference evidence="1 2" key="1">
    <citation type="submission" date="2022-11" db="EMBL/GenBank/DDBJ databases">
        <title>The characterization of three novel Bacteroidetes species and genomic analysis of their roles in tidal elemental geochemical cycles.</title>
        <authorList>
            <person name="Ma K."/>
        </authorList>
    </citation>
    <scope>NUCLEOTIDE SEQUENCE [LARGE SCALE GENOMIC DNA]</scope>
    <source>
        <strain evidence="1 2">M17</strain>
    </source>
</reference>
<keyword evidence="2" id="KW-1185">Reference proteome</keyword>
<dbReference type="EMBL" id="JAPFQN010000015">
    <property type="protein sequence ID" value="MCX2746144.1"/>
    <property type="molecule type" value="Genomic_DNA"/>
</dbReference>
<protein>
    <recommendedName>
        <fullName evidence="3">Outer membrane lipoprotein-sorting protein</fullName>
    </recommendedName>
</protein>
<evidence type="ECO:0000313" key="1">
    <source>
        <dbReference type="EMBL" id="MCX2746144.1"/>
    </source>
</evidence>